<dbReference type="HAMAP" id="MF_01416">
    <property type="entry name" value="ATP_synth_delta_bact"/>
    <property type="match status" value="1"/>
</dbReference>
<evidence type="ECO:0000256" key="4">
    <source>
        <dbReference type="ARBA" id="ARBA00023065"/>
    </source>
</evidence>
<keyword evidence="7" id="KW-0139">CF(1)</keyword>
<organism evidence="8">
    <name type="scientific">Caldithrix abyssi</name>
    <dbReference type="NCBI Taxonomy" id="187145"/>
    <lineage>
        <taxon>Bacteria</taxon>
        <taxon>Pseudomonadati</taxon>
        <taxon>Calditrichota</taxon>
        <taxon>Calditrichia</taxon>
        <taxon>Calditrichales</taxon>
        <taxon>Calditrichaceae</taxon>
        <taxon>Caldithrix</taxon>
    </lineage>
</organism>
<dbReference type="PROSITE" id="PS00389">
    <property type="entry name" value="ATPASE_DELTA"/>
    <property type="match status" value="1"/>
</dbReference>
<comment type="caution">
    <text evidence="8">The sequence shown here is derived from an EMBL/GenBank/DDBJ whole genome shotgun (WGS) entry which is preliminary data.</text>
</comment>
<evidence type="ECO:0000256" key="3">
    <source>
        <dbReference type="ARBA" id="ARBA00022781"/>
    </source>
</evidence>
<dbReference type="GO" id="GO:0045259">
    <property type="term" value="C:proton-transporting ATP synthase complex"/>
    <property type="evidence" value="ECO:0007669"/>
    <property type="project" value="UniProtKB-KW"/>
</dbReference>
<evidence type="ECO:0000256" key="7">
    <source>
        <dbReference type="HAMAP-Rule" id="MF_01416"/>
    </source>
</evidence>
<reference evidence="8" key="1">
    <citation type="journal article" date="2020" name="mSystems">
        <title>Genome- and Community-Level Interaction Insights into Carbon Utilization and Element Cycling Functions of Hydrothermarchaeota in Hydrothermal Sediment.</title>
        <authorList>
            <person name="Zhou Z."/>
            <person name="Liu Y."/>
            <person name="Xu W."/>
            <person name="Pan J."/>
            <person name="Luo Z.H."/>
            <person name="Li M."/>
        </authorList>
    </citation>
    <scope>NUCLEOTIDE SEQUENCE [LARGE SCALE GENOMIC DNA]</scope>
    <source>
        <strain evidence="8">HyVt-577</strain>
    </source>
</reference>
<comment type="function">
    <text evidence="7">F(1)F(0) ATP synthase produces ATP from ADP in the presence of a proton or sodium gradient. F-type ATPases consist of two structural domains, F(1) containing the extramembraneous catalytic core and F(0) containing the membrane proton channel, linked together by a central stalk and a peripheral stalk. During catalysis, ATP synthesis in the catalytic domain of F(1) is coupled via a rotary mechanism of the central stalk subunits to proton translocation.</text>
</comment>
<comment type="subcellular location">
    <subcellularLocation>
        <location evidence="7">Cell membrane</location>
        <topology evidence="7">Peripheral membrane protein</topology>
    </subcellularLocation>
    <subcellularLocation>
        <location evidence="1">Membrane</location>
    </subcellularLocation>
</comment>
<dbReference type="NCBIfam" id="NF004402">
    <property type="entry name" value="PRK05758.2-2"/>
    <property type="match status" value="1"/>
</dbReference>
<keyword evidence="2 7" id="KW-0813">Transport</keyword>
<keyword evidence="3 7" id="KW-0375">Hydrogen ion transport</keyword>
<dbReference type="PRINTS" id="PR00125">
    <property type="entry name" value="ATPASEDELTA"/>
</dbReference>
<protein>
    <recommendedName>
        <fullName evidence="7">ATP synthase subunit delta</fullName>
    </recommendedName>
    <alternativeName>
        <fullName evidence="7">ATP synthase F(1) sector subunit delta</fullName>
    </alternativeName>
    <alternativeName>
        <fullName evidence="7">F-type ATPase subunit delta</fullName>
        <shortName evidence="7">F-ATPase subunit delta</shortName>
    </alternativeName>
</protein>
<dbReference type="NCBIfam" id="TIGR01145">
    <property type="entry name" value="ATP_synt_delta"/>
    <property type="match status" value="1"/>
</dbReference>
<name>A0A7V4WVY4_CALAY</name>
<keyword evidence="5 7" id="KW-0472">Membrane</keyword>
<dbReference type="GO" id="GO:0005886">
    <property type="term" value="C:plasma membrane"/>
    <property type="evidence" value="ECO:0007669"/>
    <property type="project" value="UniProtKB-SubCell"/>
</dbReference>
<gene>
    <name evidence="7 8" type="primary">atpH</name>
    <name evidence="8" type="ORF">ENK44_14195</name>
</gene>
<dbReference type="AlphaFoldDB" id="A0A7V4WVY4"/>
<dbReference type="InterPro" id="IPR020781">
    <property type="entry name" value="ATPase_OSCP/d_CS"/>
</dbReference>
<sequence length="177" mass="20398">MSRVAKRYAKALFELAEERKVLEKVYEDLQTVSDTIKDSEELRNMLVNPLVNEADKLKALNGIFSGPFQDLTRNFIELIAEKRRLPILPDIISKFYYMMLEYNNQVEGQLVSAVDLEARQVQEIGKQIERITGKKVILSKRVEPSIIGGFVVKVEDMVIDSSIRSQLNRLREQLIAR</sequence>
<evidence type="ECO:0000313" key="8">
    <source>
        <dbReference type="EMBL" id="HGY56854.1"/>
    </source>
</evidence>
<evidence type="ECO:0000256" key="6">
    <source>
        <dbReference type="ARBA" id="ARBA00023310"/>
    </source>
</evidence>
<comment type="similarity">
    <text evidence="7">Belongs to the ATPase delta chain family.</text>
</comment>
<evidence type="ECO:0000256" key="5">
    <source>
        <dbReference type="ARBA" id="ARBA00023136"/>
    </source>
</evidence>
<comment type="function">
    <text evidence="7">This protein is part of the stalk that links CF(0) to CF(1). It either transmits conformational changes from CF(0) to CF(1) or is implicated in proton conduction.</text>
</comment>
<keyword evidence="6 7" id="KW-0066">ATP synthesis</keyword>
<dbReference type="GO" id="GO:0046933">
    <property type="term" value="F:proton-transporting ATP synthase activity, rotational mechanism"/>
    <property type="evidence" value="ECO:0007669"/>
    <property type="project" value="UniProtKB-UniRule"/>
</dbReference>
<dbReference type="EMBL" id="DRQG01000133">
    <property type="protein sequence ID" value="HGY56854.1"/>
    <property type="molecule type" value="Genomic_DNA"/>
</dbReference>
<dbReference type="SUPFAM" id="SSF47928">
    <property type="entry name" value="N-terminal domain of the delta subunit of the F1F0-ATP synthase"/>
    <property type="match status" value="1"/>
</dbReference>
<keyword evidence="7" id="KW-1003">Cell membrane</keyword>
<accession>A0A7V4WVY4</accession>
<dbReference type="Pfam" id="PF00213">
    <property type="entry name" value="OSCP"/>
    <property type="match status" value="1"/>
</dbReference>
<dbReference type="InterPro" id="IPR000711">
    <property type="entry name" value="ATPase_OSCP/dsu"/>
</dbReference>
<evidence type="ECO:0000256" key="2">
    <source>
        <dbReference type="ARBA" id="ARBA00022448"/>
    </source>
</evidence>
<dbReference type="Proteomes" id="UP000885779">
    <property type="component" value="Unassembled WGS sequence"/>
</dbReference>
<dbReference type="PANTHER" id="PTHR11910">
    <property type="entry name" value="ATP SYNTHASE DELTA CHAIN"/>
    <property type="match status" value="1"/>
</dbReference>
<evidence type="ECO:0000256" key="1">
    <source>
        <dbReference type="ARBA" id="ARBA00004370"/>
    </source>
</evidence>
<dbReference type="InterPro" id="IPR026015">
    <property type="entry name" value="ATP_synth_OSCP/delta_N_sf"/>
</dbReference>
<keyword evidence="4 7" id="KW-0406">Ion transport</keyword>
<proteinExistence type="inferred from homology"/>
<dbReference type="Gene3D" id="1.10.520.20">
    <property type="entry name" value="N-terminal domain of the delta subunit of the F1F0-ATP synthase"/>
    <property type="match status" value="1"/>
</dbReference>